<reference evidence="1" key="1">
    <citation type="submission" date="2022-12" db="EMBL/GenBank/DDBJ databases">
        <title>B. miyamotoi WGS.</title>
        <authorList>
            <person name="Kuleshov K.V."/>
            <person name="Hoornstra D."/>
            <person name="Hovius J.W."/>
            <person name="Platonov A.E."/>
            <person name="Telford S.R. III."/>
        </authorList>
    </citation>
    <scope>NUCLEOTIDE SEQUENCE</scope>
    <source>
        <strain evidence="1">410</strain>
        <plasmid evidence="1">p410-lp97</plasmid>
    </source>
</reference>
<protein>
    <submittedName>
        <fullName evidence="1">DUF685 domain-containing protein</fullName>
    </submittedName>
</protein>
<evidence type="ECO:0000313" key="1">
    <source>
        <dbReference type="EMBL" id="WAZ91445.1"/>
    </source>
</evidence>
<organism evidence="1 2">
    <name type="scientific">Borrelia miyamotoi</name>
    <dbReference type="NCBI Taxonomy" id="47466"/>
    <lineage>
        <taxon>Bacteria</taxon>
        <taxon>Pseudomonadati</taxon>
        <taxon>Spirochaetota</taxon>
        <taxon>Spirochaetia</taxon>
        <taxon>Spirochaetales</taxon>
        <taxon>Borreliaceae</taxon>
        <taxon>Borrelia</taxon>
    </lineage>
</organism>
<accession>A0AAQ2WZ11</accession>
<proteinExistence type="predicted"/>
<gene>
    <name evidence="1" type="ORF">O5398_04755</name>
</gene>
<dbReference type="Pfam" id="PF05085">
    <property type="entry name" value="DUF685"/>
    <property type="match status" value="1"/>
</dbReference>
<name>A0AAQ2WZ11_9SPIR</name>
<keyword evidence="1" id="KW-0614">Plasmid</keyword>
<dbReference type="EMBL" id="CP114638">
    <property type="protein sequence ID" value="WAZ91445.1"/>
    <property type="molecule type" value="Genomic_DNA"/>
</dbReference>
<geneLocation type="plasmid" evidence="1 2">
    <name>p410-lp97</name>
</geneLocation>
<dbReference type="Proteomes" id="UP001164544">
    <property type="component" value="Plasmid p410-lp97"/>
</dbReference>
<dbReference type="RefSeq" id="WP_209291672.1">
    <property type="nucleotide sequence ID" value="NZ_CP072480.1"/>
</dbReference>
<dbReference type="InterPro" id="IPR007777">
    <property type="entry name" value="DUF685"/>
</dbReference>
<dbReference type="AlphaFoldDB" id="A0AAQ2WZ11"/>
<sequence length="268" mass="30470">MTQQDDSIQIKDLNRIQSVKNTDLLLLDDGVASCNAITFENFLQSAKDKTFKGEGLNYFKDIIKSTIATELLQDDNFITQVYNKILTKFLNDDSSSISSTYSKVKDKLGSGLSTYSLSKDNYFVTSSYSTLQRAQIPEYLTGIPSGFTSSKSRTSSTYIYVSSLKSRSYILDMTSQYTNQEVTLVFYESDDDKPIYLDIYVDATINASSIKYTKVVNLKYSDESQKLMIFYRAAHNAFRDDYGPLFTGWYIQKRTYRSGNAVPILIKL</sequence>
<evidence type="ECO:0000313" key="2">
    <source>
        <dbReference type="Proteomes" id="UP001164544"/>
    </source>
</evidence>